<keyword evidence="1" id="KW-1133">Transmembrane helix</keyword>
<accession>A0AAV1NQP7</accession>
<feature type="transmembrane region" description="Helical" evidence="1">
    <location>
        <begin position="131"/>
        <end position="156"/>
    </location>
</feature>
<dbReference type="Pfam" id="PF09305">
    <property type="entry name" value="TACI-CRD2"/>
    <property type="match status" value="1"/>
</dbReference>
<dbReference type="InterPro" id="IPR015384">
    <property type="entry name" value="TACI_Cys-rich-dom"/>
</dbReference>
<evidence type="ECO:0000313" key="4">
    <source>
        <dbReference type="Proteomes" id="UP001314229"/>
    </source>
</evidence>
<dbReference type="InterPro" id="IPR001368">
    <property type="entry name" value="TNFR/NGFR_Cys_rich_reg"/>
</dbReference>
<dbReference type="Gene3D" id="4.10.1290.10">
    <property type="entry name" value="Tumor necrosis factor receptor superfamily"/>
    <property type="match status" value="2"/>
</dbReference>
<dbReference type="GO" id="GO:0005886">
    <property type="term" value="C:plasma membrane"/>
    <property type="evidence" value="ECO:0007669"/>
    <property type="project" value="InterPro"/>
</dbReference>
<keyword evidence="3" id="KW-0675">Receptor</keyword>
<dbReference type="EMBL" id="CAWUFR010000052">
    <property type="protein sequence ID" value="CAK6961800.1"/>
    <property type="molecule type" value="Genomic_DNA"/>
</dbReference>
<dbReference type="GO" id="GO:0002244">
    <property type="term" value="P:hematopoietic progenitor cell differentiation"/>
    <property type="evidence" value="ECO:0007669"/>
    <property type="project" value="TreeGrafter"/>
</dbReference>
<feature type="domain" description="TNFR-Cys" evidence="2">
    <location>
        <begin position="3"/>
        <end position="41"/>
    </location>
</feature>
<comment type="caution">
    <text evidence="3">The sequence shown here is derived from an EMBL/GenBank/DDBJ whole genome shotgun (WGS) entry which is preliminary data.</text>
</comment>
<dbReference type="AlphaFoldDB" id="A0AAV1NQP7"/>
<dbReference type="InterPro" id="IPR022317">
    <property type="entry name" value="TNFR_13B"/>
</dbReference>
<sequence>MGCPEGEYRDPLVKSCMSCRAVCMKPQIIPRCNRYCESEHCKSQPGNYYDGLLKKCVRCSQVCGRHPAECFQLCQSLTPHERMTKPLVTRAPSIPTTTNKLLVKITSHIPNKIPENSKGFVVSTALEDPTIVLYSLLGLCMVLLLSSLSLALAVLIRGGKAKKSKQVPKAANHTQELLVQPGQEVGQQGFQPQRRSKDCVPNSSLPTYREPLEDSSPTETCVCVHCFPDLTALSQSNDRPLRAPFSFYQQAVPQRPQVQKGGLRYPEESLHIFGLEAQEEAAVG</sequence>
<dbReference type="PROSITE" id="PS00652">
    <property type="entry name" value="TNFR_NGFR_1"/>
    <property type="match status" value="1"/>
</dbReference>
<dbReference type="GO" id="GO:0030889">
    <property type="term" value="P:negative regulation of B cell proliferation"/>
    <property type="evidence" value="ECO:0007669"/>
    <property type="project" value="TreeGrafter"/>
</dbReference>
<dbReference type="Proteomes" id="UP001314229">
    <property type="component" value="Unassembled WGS sequence"/>
</dbReference>
<evidence type="ECO:0000259" key="2">
    <source>
        <dbReference type="PROSITE" id="PS00652"/>
    </source>
</evidence>
<dbReference type="PANTHER" id="PTHR15511">
    <property type="entry name" value="TUMOR NECROSIS FACTOR RECEPTOR SUPERFAMILY MEMBER 13B"/>
    <property type="match status" value="1"/>
</dbReference>
<keyword evidence="1" id="KW-0472">Membrane</keyword>
<gene>
    <name evidence="3" type="ORF">FSCOSCO3_A002613</name>
</gene>
<protein>
    <submittedName>
        <fullName evidence="3">Tumor necrosis factor receptor superfamily member 13B</fullName>
    </submittedName>
</protein>
<keyword evidence="4" id="KW-1185">Reference proteome</keyword>
<evidence type="ECO:0000313" key="3">
    <source>
        <dbReference type="EMBL" id="CAK6961800.1"/>
    </source>
</evidence>
<dbReference type="PANTHER" id="PTHR15511:SF2">
    <property type="entry name" value="TUMOR NECROSIS FACTOR RECEPTOR SUPERFAMILY MEMBER 13B"/>
    <property type="match status" value="1"/>
</dbReference>
<keyword evidence="1" id="KW-0812">Transmembrane</keyword>
<name>A0AAV1NQP7_SCOSC</name>
<dbReference type="SUPFAM" id="SSF57586">
    <property type="entry name" value="TNF receptor-like"/>
    <property type="match status" value="1"/>
</dbReference>
<evidence type="ECO:0000256" key="1">
    <source>
        <dbReference type="SAM" id="Phobius"/>
    </source>
</evidence>
<dbReference type="GO" id="GO:0001782">
    <property type="term" value="P:B cell homeostasis"/>
    <property type="evidence" value="ECO:0007669"/>
    <property type="project" value="TreeGrafter"/>
</dbReference>
<organism evidence="3 4">
    <name type="scientific">Scomber scombrus</name>
    <name type="common">Atlantic mackerel</name>
    <name type="synonym">Scomber vernalis</name>
    <dbReference type="NCBI Taxonomy" id="13677"/>
    <lineage>
        <taxon>Eukaryota</taxon>
        <taxon>Metazoa</taxon>
        <taxon>Chordata</taxon>
        <taxon>Craniata</taxon>
        <taxon>Vertebrata</taxon>
        <taxon>Euteleostomi</taxon>
        <taxon>Actinopterygii</taxon>
        <taxon>Neopterygii</taxon>
        <taxon>Teleostei</taxon>
        <taxon>Neoteleostei</taxon>
        <taxon>Acanthomorphata</taxon>
        <taxon>Pelagiaria</taxon>
        <taxon>Scombriformes</taxon>
        <taxon>Scombridae</taxon>
        <taxon>Scomber</taxon>
    </lineage>
</organism>
<proteinExistence type="predicted"/>
<reference evidence="3 4" key="1">
    <citation type="submission" date="2024-01" db="EMBL/GenBank/DDBJ databases">
        <authorList>
            <person name="Alioto T."/>
            <person name="Alioto T."/>
            <person name="Gomez Garrido J."/>
        </authorList>
    </citation>
    <scope>NUCLEOTIDE SEQUENCE [LARGE SCALE GENOMIC DNA]</scope>
</reference>